<name>A0A9W8TLG6_9PEZI</name>
<accession>A0A9W8TLG6</accession>
<protein>
    <submittedName>
        <fullName evidence="2">Uncharacterized protein</fullName>
    </submittedName>
</protein>
<evidence type="ECO:0000256" key="1">
    <source>
        <dbReference type="SAM" id="MobiDB-lite"/>
    </source>
</evidence>
<dbReference type="AlphaFoldDB" id="A0A9W8TLG6"/>
<keyword evidence="3" id="KW-1185">Reference proteome</keyword>
<feature type="region of interest" description="Disordered" evidence="1">
    <location>
        <begin position="479"/>
        <end position="504"/>
    </location>
</feature>
<evidence type="ECO:0000313" key="2">
    <source>
        <dbReference type="EMBL" id="KAJ3571811.1"/>
    </source>
</evidence>
<feature type="compositionally biased region" description="Basic residues" evidence="1">
    <location>
        <begin position="490"/>
        <end position="504"/>
    </location>
</feature>
<feature type="region of interest" description="Disordered" evidence="1">
    <location>
        <begin position="349"/>
        <end position="371"/>
    </location>
</feature>
<organism evidence="2 3">
    <name type="scientific">Xylaria arbuscula</name>
    <dbReference type="NCBI Taxonomy" id="114810"/>
    <lineage>
        <taxon>Eukaryota</taxon>
        <taxon>Fungi</taxon>
        <taxon>Dikarya</taxon>
        <taxon>Ascomycota</taxon>
        <taxon>Pezizomycotina</taxon>
        <taxon>Sordariomycetes</taxon>
        <taxon>Xylariomycetidae</taxon>
        <taxon>Xylariales</taxon>
        <taxon>Xylariaceae</taxon>
        <taxon>Xylaria</taxon>
    </lineage>
</organism>
<feature type="region of interest" description="Disordered" evidence="1">
    <location>
        <begin position="78"/>
        <end position="98"/>
    </location>
</feature>
<sequence>MCLKLSSVGRRASAVKTWFRRVPGRVGRRVETAFKSDKPSLRSLLQNANSPYYQEPARSTTSTLSLDHERPHHFEGFDGSYAERHSTSTPMVDHEHPQNVDDDFYHPDSSYHSTVTSPEYERPQHVDGFHHDPEPEYYSAPTSMLSQERQQPIDSFYPDSAYHSTSAAPEYERPQHVDGFHHPDSEDFPLSALLPAGAHPHYVGNFSYPQSIFHAQLPSSPAYGCLPLPASADDCNGLIQEAYRSTSRDGPSSSRNSMFGKVQTIREVVVNDTRFIVMHRVPRDEIRTIDCPRRFYLTEHGNKNQSSTRKLRSVTSRITDAVTATNMSHGFPRIHRLTLTRGYFQTEYQHEDEDERNSQHGPQQVCDLPLLPNTDRIPWPQSYTIPIRVGFNPAGPPDVYKKIVEDDERSEKSFHDSGVFMDEEERERIRRMEKSSKVYVEHSFTEALYDEKIKKAIVEQARLHPEFHLATCRKIFYYAQGGGDGDERPRPKRKNSGRLRPRKQ</sequence>
<reference evidence="2" key="1">
    <citation type="submission" date="2022-07" db="EMBL/GenBank/DDBJ databases">
        <title>Genome Sequence of Xylaria arbuscula.</title>
        <authorList>
            <person name="Buettner E."/>
        </authorList>
    </citation>
    <scope>NUCLEOTIDE SEQUENCE</scope>
    <source>
        <strain evidence="2">VT107</strain>
    </source>
</reference>
<gene>
    <name evidence="2" type="ORF">NPX13_g5251</name>
</gene>
<proteinExistence type="predicted"/>
<dbReference type="EMBL" id="JANPWZ010000813">
    <property type="protein sequence ID" value="KAJ3571811.1"/>
    <property type="molecule type" value="Genomic_DNA"/>
</dbReference>
<dbReference type="Proteomes" id="UP001148614">
    <property type="component" value="Unassembled WGS sequence"/>
</dbReference>
<comment type="caution">
    <text evidence="2">The sequence shown here is derived from an EMBL/GenBank/DDBJ whole genome shotgun (WGS) entry which is preliminary data.</text>
</comment>
<evidence type="ECO:0000313" key="3">
    <source>
        <dbReference type="Proteomes" id="UP001148614"/>
    </source>
</evidence>